<reference evidence="2 3" key="1">
    <citation type="submission" date="2019-01" db="EMBL/GenBank/DDBJ databases">
        <authorList>
            <person name="Chen W.-M."/>
        </authorList>
    </citation>
    <scope>NUCLEOTIDE SEQUENCE [LARGE SCALE GENOMIC DNA]</scope>
    <source>
        <strain evidence="2 3">CCP-18</strain>
    </source>
</reference>
<dbReference type="Proteomes" id="UP000288587">
    <property type="component" value="Unassembled WGS sequence"/>
</dbReference>
<keyword evidence="3" id="KW-1185">Reference proteome</keyword>
<evidence type="ECO:0000313" key="3">
    <source>
        <dbReference type="Proteomes" id="UP000288587"/>
    </source>
</evidence>
<proteinExistence type="predicted"/>
<organism evidence="2 3">
    <name type="scientific">Inhella crocodyli</name>
    <dbReference type="NCBI Taxonomy" id="2499851"/>
    <lineage>
        <taxon>Bacteria</taxon>
        <taxon>Pseudomonadati</taxon>
        <taxon>Pseudomonadota</taxon>
        <taxon>Betaproteobacteria</taxon>
        <taxon>Burkholderiales</taxon>
        <taxon>Sphaerotilaceae</taxon>
        <taxon>Inhella</taxon>
    </lineage>
</organism>
<keyword evidence="1" id="KW-0175">Coiled coil</keyword>
<dbReference type="OrthoDB" id="6119186at2"/>
<dbReference type="AlphaFoldDB" id="A0A437LLL6"/>
<evidence type="ECO:0000313" key="2">
    <source>
        <dbReference type="EMBL" id="RVT86244.1"/>
    </source>
</evidence>
<protein>
    <submittedName>
        <fullName evidence="2">Uncharacterized protein</fullName>
    </submittedName>
</protein>
<evidence type="ECO:0000256" key="1">
    <source>
        <dbReference type="SAM" id="Coils"/>
    </source>
</evidence>
<gene>
    <name evidence="2" type="ORF">EOD73_09435</name>
</gene>
<comment type="caution">
    <text evidence="2">The sequence shown here is derived from an EMBL/GenBank/DDBJ whole genome shotgun (WGS) entry which is preliminary data.</text>
</comment>
<dbReference type="EMBL" id="SACM01000002">
    <property type="protein sequence ID" value="RVT86244.1"/>
    <property type="molecule type" value="Genomic_DNA"/>
</dbReference>
<dbReference type="RefSeq" id="WP_127682739.1">
    <property type="nucleotide sequence ID" value="NZ_SACM01000002.1"/>
</dbReference>
<feature type="coiled-coil region" evidence="1">
    <location>
        <begin position="39"/>
        <end position="73"/>
    </location>
</feature>
<sequence length="155" mass="17415">MDITTIATLLGNVKTATEIAKAIKDSGATLEGAEAKFRLAELISALADVKIEAATVQEQLLSAQLRIRELEDAATTHAVMRWQQPCYWKPAGEGHPDLPYCQPCYDEHRRLSLLNDWGEGQFRCMVCGKTFETPERIERRRQQNAAQIATRSRTI</sequence>
<accession>A0A437LLL6</accession>
<name>A0A437LLL6_9BURK</name>